<dbReference type="Proteomes" id="UP000295142">
    <property type="component" value="Unassembled WGS sequence"/>
</dbReference>
<dbReference type="Pfam" id="PF13480">
    <property type="entry name" value="Acetyltransf_6"/>
    <property type="match status" value="1"/>
</dbReference>
<dbReference type="AlphaFoldDB" id="A0A4R2KD78"/>
<reference evidence="2 3" key="1">
    <citation type="submission" date="2019-03" db="EMBL/GenBank/DDBJ databases">
        <title>Genomic Encyclopedia of Type Strains, Phase IV (KMG-IV): sequencing the most valuable type-strain genomes for metagenomic binning, comparative biology and taxonomic classification.</title>
        <authorList>
            <person name="Goeker M."/>
        </authorList>
    </citation>
    <scope>NUCLEOTIDE SEQUENCE [LARGE SCALE GENOMIC DNA]</scope>
    <source>
        <strain evidence="2 3">DSM 4868</strain>
    </source>
</reference>
<keyword evidence="2" id="KW-0808">Transferase</keyword>
<name>A0A4R2KD78_9RHOB</name>
<dbReference type="InterPro" id="IPR038740">
    <property type="entry name" value="BioF2-like_GNAT_dom"/>
</dbReference>
<dbReference type="SUPFAM" id="SSF55729">
    <property type="entry name" value="Acyl-CoA N-acyltransferases (Nat)"/>
    <property type="match status" value="1"/>
</dbReference>
<feature type="domain" description="BioF2-like acetyltransferase" evidence="1">
    <location>
        <begin position="149"/>
        <end position="270"/>
    </location>
</feature>
<protein>
    <submittedName>
        <fullName evidence="2">Acetyltransferase (GNAT) family protein</fullName>
    </submittedName>
</protein>
<accession>A0A4R2KD78</accession>
<keyword evidence="3" id="KW-1185">Reference proteome</keyword>
<dbReference type="Gene3D" id="3.40.630.30">
    <property type="match status" value="2"/>
</dbReference>
<dbReference type="EMBL" id="SLWW01000008">
    <property type="protein sequence ID" value="TCO70884.1"/>
    <property type="molecule type" value="Genomic_DNA"/>
</dbReference>
<evidence type="ECO:0000313" key="3">
    <source>
        <dbReference type="Proteomes" id="UP000295142"/>
    </source>
</evidence>
<gene>
    <name evidence="2" type="ORF">EV655_108125</name>
</gene>
<dbReference type="PANTHER" id="PTHR36174">
    <property type="entry name" value="LIPID II:GLYCINE GLYCYLTRANSFERASE"/>
    <property type="match status" value="1"/>
</dbReference>
<sequence length="322" mass="34665">MAPLWTPTALPCAPDGAGLPMQQHPAYGMACATLGSAPAWFEWREGSEVLATAQVLSRRWPLFGRFALLSRGPAFAPGLPAETRRAAIAALLTALARDHRGVLATPDRIAGADPLAGGRFLRMVSGAHVARLSLEPDADRLRAGLHQKWRNRLKRAEAGGLALDEGDFPDAPDHWLLREEAVQAHARRYARLPPAFALAWARLGETLLVTATRDGRPQAGMLFLIHRPWASYHLGWTSAEGRRENAHTLMLWRAIVALKARGITALELGVLDTVGTPDLARFKLGTGAAPVQLGATWMDAPGSRLVAALTRGLIPAGASRSR</sequence>
<dbReference type="InterPro" id="IPR016181">
    <property type="entry name" value="Acyl_CoA_acyltransferase"/>
</dbReference>
<proteinExistence type="predicted"/>
<dbReference type="GO" id="GO:0016740">
    <property type="term" value="F:transferase activity"/>
    <property type="evidence" value="ECO:0007669"/>
    <property type="project" value="UniProtKB-KW"/>
</dbReference>
<comment type="caution">
    <text evidence="2">The sequence shown here is derived from an EMBL/GenBank/DDBJ whole genome shotgun (WGS) entry which is preliminary data.</text>
</comment>
<organism evidence="2 3">
    <name type="scientific">Rhodovulum euryhalinum</name>
    <dbReference type="NCBI Taxonomy" id="35805"/>
    <lineage>
        <taxon>Bacteria</taxon>
        <taxon>Pseudomonadati</taxon>
        <taxon>Pseudomonadota</taxon>
        <taxon>Alphaproteobacteria</taxon>
        <taxon>Rhodobacterales</taxon>
        <taxon>Paracoccaceae</taxon>
        <taxon>Rhodovulum</taxon>
    </lineage>
</organism>
<evidence type="ECO:0000259" key="1">
    <source>
        <dbReference type="Pfam" id="PF13480"/>
    </source>
</evidence>
<dbReference type="InterPro" id="IPR050644">
    <property type="entry name" value="PG_Glycine_Bridge_Synth"/>
</dbReference>
<dbReference type="PANTHER" id="PTHR36174:SF1">
    <property type="entry name" value="LIPID II:GLYCINE GLYCYLTRANSFERASE"/>
    <property type="match status" value="1"/>
</dbReference>
<evidence type="ECO:0000313" key="2">
    <source>
        <dbReference type="EMBL" id="TCO70884.1"/>
    </source>
</evidence>